<dbReference type="PANTHER" id="PTHR47962">
    <property type="entry name" value="ATP-DEPENDENT HELICASE LHR-RELATED-RELATED"/>
    <property type="match status" value="1"/>
</dbReference>
<dbReference type="Proteomes" id="UP000240322">
    <property type="component" value="Unassembled WGS sequence"/>
</dbReference>
<reference evidence="6 7" key="1">
    <citation type="submission" date="2017-04" db="EMBL/GenBank/DDBJ databases">
        <title>Novel microbial lineages endemic to geothermal iron-oxide mats fill important gaps in the evolutionary history of Archaea.</title>
        <authorList>
            <person name="Jay Z.J."/>
            <person name="Beam J.P."/>
            <person name="Dlakic M."/>
            <person name="Rusch D.B."/>
            <person name="Kozubal M.A."/>
            <person name="Inskeep W.P."/>
        </authorList>
    </citation>
    <scope>NUCLEOTIDE SEQUENCE [LARGE SCALE GENOMIC DNA]</scope>
    <source>
        <strain evidence="6">OSP_D</strain>
    </source>
</reference>
<dbReference type="AlphaFoldDB" id="A0A2R6B0G3"/>
<dbReference type="InterPro" id="IPR011545">
    <property type="entry name" value="DEAD/DEAH_box_helicase_dom"/>
</dbReference>
<dbReference type="PROSITE" id="PS51194">
    <property type="entry name" value="HELICASE_CTER"/>
    <property type="match status" value="1"/>
</dbReference>
<name>A0A2R6B0G3_9ARCH</name>
<keyword evidence="2" id="KW-0067">ATP-binding</keyword>
<protein>
    <recommendedName>
        <fullName evidence="8">DEAD/DEAH box helicase</fullName>
    </recommendedName>
</protein>
<feature type="domain" description="Helicase C-terminal" evidence="5">
    <location>
        <begin position="228"/>
        <end position="380"/>
    </location>
</feature>
<dbReference type="Pfam" id="PF19306">
    <property type="entry name" value="WHD_Lhr"/>
    <property type="match status" value="1"/>
</dbReference>
<dbReference type="InterPro" id="IPR027417">
    <property type="entry name" value="P-loop_NTPase"/>
</dbReference>
<dbReference type="InterPro" id="IPR052511">
    <property type="entry name" value="ATP-dep_Helicase"/>
</dbReference>
<dbReference type="InterPro" id="IPR014001">
    <property type="entry name" value="Helicase_ATP-bd"/>
</dbReference>
<evidence type="ECO:0000256" key="2">
    <source>
        <dbReference type="ARBA" id="ARBA00022840"/>
    </source>
</evidence>
<accession>A0A2R6B0G3</accession>
<dbReference type="Gene3D" id="3.40.50.300">
    <property type="entry name" value="P-loop containing nucleotide triphosphate hydrolases"/>
    <property type="match status" value="2"/>
</dbReference>
<dbReference type="InterPro" id="IPR001650">
    <property type="entry name" value="Helicase_C-like"/>
</dbReference>
<dbReference type="SUPFAM" id="SSF52540">
    <property type="entry name" value="P-loop containing nucleoside triphosphate hydrolases"/>
    <property type="match status" value="1"/>
</dbReference>
<evidence type="ECO:0008006" key="8">
    <source>
        <dbReference type="Google" id="ProtNLM"/>
    </source>
</evidence>
<dbReference type="InterPro" id="IPR045628">
    <property type="entry name" value="Lhr_WH_dom"/>
</dbReference>
<gene>
    <name evidence="6" type="ORF">B9Q03_02675</name>
</gene>
<evidence type="ECO:0000256" key="1">
    <source>
        <dbReference type="ARBA" id="ARBA00022741"/>
    </source>
</evidence>
<dbReference type="GO" id="GO:0120545">
    <property type="term" value="F:nucleic acid conformation isomerase activity"/>
    <property type="evidence" value="ECO:0007669"/>
    <property type="project" value="UniProtKB-ARBA"/>
</dbReference>
<dbReference type="GO" id="GO:0003677">
    <property type="term" value="F:DNA binding"/>
    <property type="evidence" value="ECO:0007669"/>
    <property type="project" value="TreeGrafter"/>
</dbReference>
<comment type="similarity">
    <text evidence="3">Belongs to the Lhr helicase family. Lhr-Core subfamily.</text>
</comment>
<dbReference type="PANTHER" id="PTHR47962:SF5">
    <property type="entry name" value="ATP-DEPENDENT HELICASE LHR-RELATED"/>
    <property type="match status" value="1"/>
</dbReference>
<feature type="domain" description="Helicase ATP-binding" evidence="4">
    <location>
        <begin position="28"/>
        <end position="208"/>
    </location>
</feature>
<evidence type="ECO:0000313" key="6">
    <source>
        <dbReference type="EMBL" id="PSN91988.1"/>
    </source>
</evidence>
<dbReference type="InterPro" id="IPR017170">
    <property type="entry name" value="Lhr-like"/>
</dbReference>
<dbReference type="SMART" id="SM00490">
    <property type="entry name" value="HELICc"/>
    <property type="match status" value="1"/>
</dbReference>
<dbReference type="PIRSF" id="PIRSF037307">
    <property type="entry name" value="Lhr-like_helic_prd"/>
    <property type="match status" value="1"/>
</dbReference>
<dbReference type="Pfam" id="PF00271">
    <property type="entry name" value="Helicase_C"/>
    <property type="match status" value="1"/>
</dbReference>
<dbReference type="Pfam" id="PF00270">
    <property type="entry name" value="DEAD"/>
    <property type="match status" value="1"/>
</dbReference>
<evidence type="ECO:0000259" key="5">
    <source>
        <dbReference type="PROSITE" id="PS51194"/>
    </source>
</evidence>
<dbReference type="GO" id="GO:0140097">
    <property type="term" value="F:catalytic activity, acting on DNA"/>
    <property type="evidence" value="ECO:0007669"/>
    <property type="project" value="UniProtKB-ARBA"/>
</dbReference>
<sequence>MHDSSSKKVLEVVAQRFPELTSIQSASFEPIFQGFSAVICSETGSGKTEAALLPLFTKLIENPQESIGKTKIIYITPLKALNRDIEERIYWLAEKLGLSVGLRHGDTPPKVRSHLRHNPPNLLITTPESFQALISEEQSLSFLMKVDHIVIDEANELIQSKRGTQLILALARFKTYLARDIQVICLSATVKSGKMVRDFFIGEKGKVIYLESQRKYNISIDTINDYNEVDSLRDKITNHVQGKTIIFVNTRHLSESLSKTLEAEKDDFDVHHSSLSLAKRLEVEKNLKQDKLTVVVATSSLELGMDIGQLDKVIQVGSPRTVETLAQRMGRSGHKIGSTSTGTIIAFNPFDLLESIACTLLLKCKWLEKPSVFIKPLDVLANQIVAHLLVKKTSTKGDLLKLFRSTYPYRELSENEFESVIDFLSHNKQIRASNGIISIGPKAKSYFYANLSTIISLQQYVVRDIVSRRNIGILDGAFVERFCDTNVKIVLGKAAWEIVSIDYGSKTINVRQTSPSNATIPTWSGDTLPVDSYVSQRVVDLLQAKREKIFRSVTLSEQAKQVLLSIPRIRLIHNSITIVPTDISNTTVIISPLGTKGNRALAILVEELLWESGITCRVYSSSMGVAVEGLKIRPENLYDILMSLNTSEVEEVIIKGSSRFGKFTDRFFSVARRFGVDVDSMIERYGARRTHLMLLSTVIAKEGLNEIFTDLLNLQGIKAILSTKRVYLSHDKEMKILAEIFLKSFLTPLAKPDENTDLSDIVKTRIQNKTYFSVCLSCFKYESLIKVRELQEGFKCPICGSRYIGFVAPYSTEIKQALRNLRNNVKPRDKEIEKVQNELVESANLFLDYGRLGIIVLSGYGVGPRTAKNILRLRILDERQLYMEILKAEQEYIRTREFWGG</sequence>
<organism evidence="6 7">
    <name type="scientific">Candidatus Marsarchaeota G2 archaeon OSP_D</name>
    <dbReference type="NCBI Taxonomy" id="1978157"/>
    <lineage>
        <taxon>Archaea</taxon>
        <taxon>Candidatus Marsarchaeota</taxon>
        <taxon>Candidatus Marsarchaeota group 2</taxon>
    </lineage>
</organism>
<proteinExistence type="inferred from homology"/>
<dbReference type="EMBL" id="NEXE01000013">
    <property type="protein sequence ID" value="PSN91988.1"/>
    <property type="molecule type" value="Genomic_DNA"/>
</dbReference>
<dbReference type="SMART" id="SM00487">
    <property type="entry name" value="DEXDc"/>
    <property type="match status" value="1"/>
</dbReference>
<evidence type="ECO:0000256" key="3">
    <source>
        <dbReference type="ARBA" id="ARBA00093467"/>
    </source>
</evidence>
<dbReference type="GO" id="GO:0005524">
    <property type="term" value="F:ATP binding"/>
    <property type="evidence" value="ECO:0007669"/>
    <property type="project" value="UniProtKB-KW"/>
</dbReference>
<comment type="caution">
    <text evidence="6">The sequence shown here is derived from an EMBL/GenBank/DDBJ whole genome shotgun (WGS) entry which is preliminary data.</text>
</comment>
<evidence type="ECO:0000313" key="7">
    <source>
        <dbReference type="Proteomes" id="UP000240322"/>
    </source>
</evidence>
<keyword evidence="1" id="KW-0547">Nucleotide-binding</keyword>
<evidence type="ECO:0000259" key="4">
    <source>
        <dbReference type="PROSITE" id="PS51192"/>
    </source>
</evidence>
<dbReference type="PROSITE" id="PS51192">
    <property type="entry name" value="HELICASE_ATP_BIND_1"/>
    <property type="match status" value="1"/>
</dbReference>
<dbReference type="GO" id="GO:0016887">
    <property type="term" value="F:ATP hydrolysis activity"/>
    <property type="evidence" value="ECO:0007669"/>
    <property type="project" value="TreeGrafter"/>
</dbReference>